<protein>
    <submittedName>
        <fullName evidence="2">DNA-binding transcriptional LysR family regulator</fullName>
    </submittedName>
</protein>
<dbReference type="InterPro" id="IPR036390">
    <property type="entry name" value="WH_DNA-bd_sf"/>
</dbReference>
<feature type="domain" description="HTH lysR-type" evidence="1">
    <location>
        <begin position="5"/>
        <end position="40"/>
    </location>
</feature>
<accession>A0ABU0QN68</accession>
<proteinExistence type="predicted"/>
<dbReference type="Pfam" id="PF00126">
    <property type="entry name" value="HTH_1"/>
    <property type="match status" value="1"/>
</dbReference>
<name>A0ABU0QN68_9ACTN</name>
<dbReference type="PROSITE" id="PS50931">
    <property type="entry name" value="HTH_LYSR"/>
    <property type="match status" value="1"/>
</dbReference>
<dbReference type="SUPFAM" id="SSF46785">
    <property type="entry name" value="Winged helix' DNA-binding domain"/>
    <property type="match status" value="1"/>
</dbReference>
<organism evidence="2 3">
    <name type="scientific">Streptomyces africanus</name>
    <dbReference type="NCBI Taxonomy" id="231024"/>
    <lineage>
        <taxon>Bacteria</taxon>
        <taxon>Bacillati</taxon>
        <taxon>Actinomycetota</taxon>
        <taxon>Actinomycetes</taxon>
        <taxon>Kitasatosporales</taxon>
        <taxon>Streptomycetaceae</taxon>
        <taxon>Streptomyces</taxon>
    </lineage>
</organism>
<dbReference type="InterPro" id="IPR036388">
    <property type="entry name" value="WH-like_DNA-bd_sf"/>
</dbReference>
<dbReference type="Proteomes" id="UP001232755">
    <property type="component" value="Unassembled WGS sequence"/>
</dbReference>
<comment type="caution">
    <text evidence="2">The sequence shown here is derived from an EMBL/GenBank/DDBJ whole genome shotgun (WGS) entry which is preliminary data.</text>
</comment>
<keyword evidence="2" id="KW-0238">DNA-binding</keyword>
<dbReference type="Gene3D" id="1.10.10.10">
    <property type="entry name" value="Winged helix-like DNA-binding domain superfamily/Winged helix DNA-binding domain"/>
    <property type="match status" value="1"/>
</dbReference>
<keyword evidence="3" id="KW-1185">Reference proteome</keyword>
<reference evidence="2 3" key="1">
    <citation type="submission" date="2023-07" db="EMBL/GenBank/DDBJ databases">
        <title>Comparative genomics of wheat-associated soil bacteria to identify genetic determinants of phenazine resistance.</title>
        <authorList>
            <person name="Mouncey N."/>
        </authorList>
    </citation>
    <scope>NUCLEOTIDE SEQUENCE [LARGE SCALE GENOMIC DNA]</scope>
    <source>
        <strain evidence="2 3">B3I12</strain>
    </source>
</reference>
<sequence length="40" mass="4514">MSGHLDPRLLRAFVTVAEELHFTRAAVRLHTAQQALSRDV</sequence>
<dbReference type="EMBL" id="JAUSYP010000001">
    <property type="protein sequence ID" value="MDQ0748828.1"/>
    <property type="molecule type" value="Genomic_DNA"/>
</dbReference>
<evidence type="ECO:0000313" key="3">
    <source>
        <dbReference type="Proteomes" id="UP001232755"/>
    </source>
</evidence>
<gene>
    <name evidence="2" type="ORF">QF034_003059</name>
</gene>
<dbReference type="GO" id="GO:0003677">
    <property type="term" value="F:DNA binding"/>
    <property type="evidence" value="ECO:0007669"/>
    <property type="project" value="UniProtKB-KW"/>
</dbReference>
<evidence type="ECO:0000259" key="1">
    <source>
        <dbReference type="PROSITE" id="PS50931"/>
    </source>
</evidence>
<dbReference type="InterPro" id="IPR000847">
    <property type="entry name" value="LysR_HTH_N"/>
</dbReference>
<evidence type="ECO:0000313" key="2">
    <source>
        <dbReference type="EMBL" id="MDQ0748828.1"/>
    </source>
</evidence>